<feature type="region of interest" description="Disordered" evidence="1">
    <location>
        <begin position="74"/>
        <end position="129"/>
    </location>
</feature>
<gene>
    <name evidence="2" type="ORF">LptCag_0658</name>
</gene>
<dbReference type="Proteomes" id="UP000029452">
    <property type="component" value="Unassembled WGS sequence"/>
</dbReference>
<feature type="compositionally biased region" description="Basic residues" evidence="1">
    <location>
        <begin position="94"/>
        <end position="103"/>
    </location>
</feature>
<proteinExistence type="predicted"/>
<dbReference type="EMBL" id="JPGK01000004">
    <property type="protein sequence ID" value="KGA94032.1"/>
    <property type="molecule type" value="Genomic_DNA"/>
</dbReference>
<feature type="compositionally biased region" description="Low complexity" evidence="1">
    <location>
        <begin position="81"/>
        <end position="91"/>
    </location>
</feature>
<reference evidence="2 3" key="1">
    <citation type="submission" date="2014-06" db="EMBL/GenBank/DDBJ databases">
        <title>Draft genome sequence of iron oxidizing acidophile Leptospirillum ferriphilum DSM14647.</title>
        <authorList>
            <person name="Cardenas J.P."/>
            <person name="Lazcano M."/>
            <person name="Ossandon F.J."/>
            <person name="Corbett M."/>
            <person name="Holmes D.S."/>
            <person name="Watkin E."/>
        </authorList>
    </citation>
    <scope>NUCLEOTIDE SEQUENCE [LARGE SCALE GENOMIC DNA]</scope>
    <source>
        <strain evidence="2 3">DSM 14647</strain>
    </source>
</reference>
<evidence type="ECO:0008006" key="4">
    <source>
        <dbReference type="Google" id="ProtNLM"/>
    </source>
</evidence>
<accession>A0A094WEJ0</accession>
<protein>
    <recommendedName>
        <fullName evidence="4">Transporter</fullName>
    </recommendedName>
</protein>
<name>A0A094WEJ0_9BACT</name>
<dbReference type="PATRIC" id="fig|178606.4.peg.1191"/>
<evidence type="ECO:0000313" key="2">
    <source>
        <dbReference type="EMBL" id="KGA94032.1"/>
    </source>
</evidence>
<evidence type="ECO:0000313" key="3">
    <source>
        <dbReference type="Proteomes" id="UP000029452"/>
    </source>
</evidence>
<comment type="caution">
    <text evidence="2">The sequence shown here is derived from an EMBL/GenBank/DDBJ whole genome shotgun (WGS) entry which is preliminary data.</text>
</comment>
<sequence length="424" mass="45303">MPRDSFPGLSSCFCLCRGPEEPGPNLSALRSGKPGEMSVRRGWVIGLFLLCLVTVLPRGTGAAGAEPGSRFSAIVAEGDSPPESTGETTTPPEKKKRQKHKKTSSGPSSGAPFPVGKAPAQKKKKPPQVETLVTNTGILVPQGKLLVENTLEYIHNTATQVALQGFTVLPAILIGTINVESVEQDIYMDVLTFYYGITNNLEAEVDVPYVYRTEGVLSYPINGGSGTLLQTGTSGNGLGDIEFGLHEQLNHSGFGGAYFLANVIGKANNGTNPFTIPINSKTGLLTAQPTGSGFWSVEPSLTAIYPTDPVVFYANAAYIYNFSANFGGNIGVINPGNATDLSFGAGFSLNDKTSFDVGYDQMTLWPPTQNGVQIPLTQVLQLGSLVFGYSYNVSRYFFYLLNVEVGVTPDAPNIQISFRVPLYF</sequence>
<dbReference type="AlphaFoldDB" id="A0A094WEJ0"/>
<organism evidence="2 3">
    <name type="scientific">Leptospirillum ferriphilum</name>
    <dbReference type="NCBI Taxonomy" id="178606"/>
    <lineage>
        <taxon>Bacteria</taxon>
        <taxon>Pseudomonadati</taxon>
        <taxon>Nitrospirota</taxon>
        <taxon>Nitrospiria</taxon>
        <taxon>Nitrospirales</taxon>
        <taxon>Nitrospiraceae</taxon>
        <taxon>Leptospirillum</taxon>
    </lineage>
</organism>
<evidence type="ECO:0000256" key="1">
    <source>
        <dbReference type="SAM" id="MobiDB-lite"/>
    </source>
</evidence>